<accession>A0A128A277</accession>
<dbReference type="SUPFAM" id="SSF46785">
    <property type="entry name" value="Winged helix' DNA-binding domain"/>
    <property type="match status" value="1"/>
</dbReference>
<gene>
    <name evidence="2" type="ORF">NDEV_0676</name>
</gene>
<dbReference type="AlphaFoldDB" id="A0A128A277"/>
<reference evidence="3" key="1">
    <citation type="submission" date="2015-10" db="EMBL/GenBank/DDBJ databases">
        <authorList>
            <person name="Lehtovirta-Morley L.E."/>
            <person name="Vieille C."/>
        </authorList>
    </citation>
    <scope>NUCLEOTIDE SEQUENCE [LARGE SCALE GENOMIC DNA]</scope>
</reference>
<dbReference type="KEGG" id="ndv:NDEV_0676"/>
<dbReference type="Proteomes" id="UP000196239">
    <property type="component" value="Chromosome 1"/>
</dbReference>
<dbReference type="InterPro" id="IPR036390">
    <property type="entry name" value="WH_DNA-bd_sf"/>
</dbReference>
<dbReference type="InterPro" id="IPR038723">
    <property type="entry name" value="ArnR1-like_HTH"/>
</dbReference>
<name>A0A128A277_9ARCH</name>
<sequence length="95" mass="11051">MSKQPYRSELGMISDILQVAMDYGRQGTIITTIARRANLSHYTATDKCQKLIDFGLMELRADKKSNFFITTEKGMQFYGELQRFTETVQAIRIRY</sequence>
<dbReference type="Gene3D" id="1.10.10.10">
    <property type="entry name" value="Winged helix-like DNA-binding domain superfamily/Winged helix DNA-binding domain"/>
    <property type="match status" value="1"/>
</dbReference>
<organism evidence="2 3">
    <name type="scientific">Nitrosotalea devaniterrae</name>
    <dbReference type="NCBI Taxonomy" id="1078905"/>
    <lineage>
        <taxon>Archaea</taxon>
        <taxon>Nitrososphaerota</taxon>
        <taxon>Nitrososphaeria</taxon>
        <taxon>Nitrosotaleales</taxon>
        <taxon>Nitrosotaleaceae</taxon>
        <taxon>Nitrosotalea</taxon>
    </lineage>
</organism>
<dbReference type="EMBL" id="LN890280">
    <property type="protein sequence ID" value="CUR51441.1"/>
    <property type="molecule type" value="Genomic_DNA"/>
</dbReference>
<keyword evidence="3" id="KW-1185">Reference proteome</keyword>
<protein>
    <recommendedName>
        <fullName evidence="1">ArnR1-like winged helix-turn-helix domain-containing protein</fullName>
    </recommendedName>
</protein>
<evidence type="ECO:0000259" key="1">
    <source>
        <dbReference type="Pfam" id="PF14947"/>
    </source>
</evidence>
<feature type="domain" description="ArnR1-like winged helix-turn-helix" evidence="1">
    <location>
        <begin position="7"/>
        <end position="87"/>
    </location>
</feature>
<proteinExistence type="predicted"/>
<dbReference type="Pfam" id="PF14947">
    <property type="entry name" value="HTH_45"/>
    <property type="match status" value="1"/>
</dbReference>
<evidence type="ECO:0000313" key="2">
    <source>
        <dbReference type="EMBL" id="CUR51441.1"/>
    </source>
</evidence>
<evidence type="ECO:0000313" key="3">
    <source>
        <dbReference type="Proteomes" id="UP000196239"/>
    </source>
</evidence>
<dbReference type="InterPro" id="IPR036388">
    <property type="entry name" value="WH-like_DNA-bd_sf"/>
</dbReference>